<sequence>MKGKYDDIIDMPHHVSPRRPRMSREERAAQFMPFMALTGYADVIRETERLTDERPELSESVKEELGRKLHQLCSASGGHPEAAVTYFRPDARKAGGALVTVTGRLKRIDRTEGVMKFEDGREILLEDVTEIESPE</sequence>
<dbReference type="EMBL" id="JAJEQX010000006">
    <property type="protein sequence ID" value="MCC2253821.1"/>
    <property type="molecule type" value="Genomic_DNA"/>
</dbReference>
<comment type="caution">
    <text evidence="2">The sequence shown here is derived from an EMBL/GenBank/DDBJ whole genome shotgun (WGS) entry which is preliminary data.</text>
</comment>
<reference evidence="2 3" key="1">
    <citation type="submission" date="2021-10" db="EMBL/GenBank/DDBJ databases">
        <title>Anaerobic single-cell dispensing facilitates the cultivation of human gut bacteria.</title>
        <authorList>
            <person name="Afrizal A."/>
        </authorList>
    </citation>
    <scope>NUCLEOTIDE SEQUENCE [LARGE SCALE GENOMIC DNA]</scope>
    <source>
        <strain evidence="2 3">CLA-AA-H200</strain>
    </source>
</reference>
<gene>
    <name evidence="2" type="ORF">LKD70_05130</name>
</gene>
<name>A0ABS8FUU9_9FIRM</name>
<feature type="compositionally biased region" description="Basic and acidic residues" evidence="1">
    <location>
        <begin position="1"/>
        <end position="13"/>
    </location>
</feature>
<organism evidence="2 3">
    <name type="scientific">Ruminococcus turbiniformis</name>
    <dbReference type="NCBI Taxonomy" id="2881258"/>
    <lineage>
        <taxon>Bacteria</taxon>
        <taxon>Bacillati</taxon>
        <taxon>Bacillota</taxon>
        <taxon>Clostridia</taxon>
        <taxon>Eubacteriales</taxon>
        <taxon>Oscillospiraceae</taxon>
        <taxon>Ruminococcus</taxon>
    </lineage>
</organism>
<evidence type="ECO:0000313" key="3">
    <source>
        <dbReference type="Proteomes" id="UP001198151"/>
    </source>
</evidence>
<proteinExistence type="predicted"/>
<keyword evidence="3" id="KW-1185">Reference proteome</keyword>
<feature type="region of interest" description="Disordered" evidence="1">
    <location>
        <begin position="1"/>
        <end position="22"/>
    </location>
</feature>
<evidence type="ECO:0000256" key="1">
    <source>
        <dbReference type="SAM" id="MobiDB-lite"/>
    </source>
</evidence>
<protein>
    <submittedName>
        <fullName evidence="2">YolD-like family protein</fullName>
    </submittedName>
</protein>
<dbReference type="Proteomes" id="UP001198151">
    <property type="component" value="Unassembled WGS sequence"/>
</dbReference>
<dbReference type="RefSeq" id="WP_227706958.1">
    <property type="nucleotide sequence ID" value="NZ_JAJEQX010000006.1"/>
</dbReference>
<accession>A0ABS8FUU9</accession>
<evidence type="ECO:0000313" key="2">
    <source>
        <dbReference type="EMBL" id="MCC2253821.1"/>
    </source>
</evidence>